<dbReference type="RefSeq" id="WP_268006380.1">
    <property type="nucleotide sequence ID" value="NZ_BSUT01000001.1"/>
</dbReference>
<protein>
    <recommendedName>
        <fullName evidence="4">DUF1453 domain-containing protein</fullName>
    </recommendedName>
</protein>
<evidence type="ECO:0000313" key="2">
    <source>
        <dbReference type="EMBL" id="WAH42508.1"/>
    </source>
</evidence>
<dbReference type="EMBL" id="CP104067">
    <property type="protein sequence ID" value="WAH42508.1"/>
    <property type="molecule type" value="Genomic_DNA"/>
</dbReference>
<evidence type="ECO:0008006" key="4">
    <source>
        <dbReference type="Google" id="ProtNLM"/>
    </source>
</evidence>
<proteinExistence type="predicted"/>
<feature type="transmembrane region" description="Helical" evidence="1">
    <location>
        <begin position="34"/>
        <end position="53"/>
    </location>
</feature>
<keyword evidence="1" id="KW-0812">Transmembrane</keyword>
<keyword evidence="1" id="KW-0472">Membrane</keyword>
<keyword evidence="1" id="KW-1133">Transmembrane helix</keyword>
<feature type="transmembrane region" description="Helical" evidence="1">
    <location>
        <begin position="91"/>
        <end position="113"/>
    </location>
</feature>
<evidence type="ECO:0000256" key="1">
    <source>
        <dbReference type="SAM" id="Phobius"/>
    </source>
</evidence>
<dbReference type="InterPro" id="IPR058247">
    <property type="entry name" value="DUF1453"/>
</dbReference>
<dbReference type="Pfam" id="PF07301">
    <property type="entry name" value="DUF1453"/>
    <property type="match status" value="1"/>
</dbReference>
<evidence type="ECO:0000313" key="3">
    <source>
        <dbReference type="Proteomes" id="UP001164761"/>
    </source>
</evidence>
<feature type="transmembrane region" description="Helical" evidence="1">
    <location>
        <begin position="59"/>
        <end position="79"/>
    </location>
</feature>
<organism evidence="2 3">
    <name type="scientific">Alicyclobacillus fastidiosus</name>
    <dbReference type="NCBI Taxonomy" id="392011"/>
    <lineage>
        <taxon>Bacteria</taxon>
        <taxon>Bacillati</taxon>
        <taxon>Bacillota</taxon>
        <taxon>Bacilli</taxon>
        <taxon>Bacillales</taxon>
        <taxon>Alicyclobacillaceae</taxon>
        <taxon>Alicyclobacillus</taxon>
    </lineage>
</organism>
<gene>
    <name evidence="2" type="ORF">NZD89_03185</name>
</gene>
<sequence length="185" mass="20976">MNHYTSVIIIVALVIFGLYRRVRRTVGFQYLVRGRITTRVVIFSILALVILAAGAANPISYVFDAVGLVIGGIIAYISARTTKFEMRNGRWGYLQHLWIGIGLIILFIGRLAFRFIEISQDVGKIQQQQVSGQNQLAAQSFSDPWTAGVFMLLVAYYIGYFIFLLRKAREFENQTSSARKDWDAQ</sequence>
<name>A0ABY6ZHX2_9BACL</name>
<reference evidence="2" key="1">
    <citation type="submission" date="2022-08" db="EMBL/GenBank/DDBJ databases">
        <title>Alicyclobacillus fastidiosus DSM 17978, complete genome.</title>
        <authorList>
            <person name="Wang Q."/>
            <person name="Cai R."/>
            <person name="Wang Z."/>
        </authorList>
    </citation>
    <scope>NUCLEOTIDE SEQUENCE</scope>
    <source>
        <strain evidence="2">DSM 17978</strain>
    </source>
</reference>
<feature type="transmembrane region" description="Helical" evidence="1">
    <location>
        <begin position="145"/>
        <end position="165"/>
    </location>
</feature>
<keyword evidence="3" id="KW-1185">Reference proteome</keyword>
<dbReference type="Proteomes" id="UP001164761">
    <property type="component" value="Chromosome"/>
</dbReference>
<accession>A0ABY6ZHX2</accession>
<feature type="transmembrane region" description="Helical" evidence="1">
    <location>
        <begin position="6"/>
        <end position="22"/>
    </location>
</feature>